<gene>
    <name evidence="1" type="ORF">LG34_06085</name>
</gene>
<keyword evidence="2" id="KW-1185">Reference proteome</keyword>
<comment type="caution">
    <text evidence="1">The sequence shown here is derived from an EMBL/GenBank/DDBJ whole genome shotgun (WGS) entry which is preliminary data.</text>
</comment>
<evidence type="ECO:0000313" key="1">
    <source>
        <dbReference type="EMBL" id="PWE87101.1"/>
    </source>
</evidence>
<evidence type="ECO:0000313" key="2">
    <source>
        <dbReference type="Proteomes" id="UP000245288"/>
    </source>
</evidence>
<dbReference type="EMBL" id="JRFU01000061">
    <property type="protein sequence ID" value="PWE87101.1"/>
    <property type="molecule type" value="Genomic_DNA"/>
</dbReference>
<name>A0A2V1JV35_EUBRA</name>
<proteinExistence type="predicted"/>
<sequence>MIFLKCKYNKHILCDRVKLVCNGCTIEQAIMDERKRVKDILDKAEAEMFHTERHDAVADNIVVTNLKADTLVATEEVAKKLKTINK</sequence>
<reference evidence="1 2" key="1">
    <citation type="submission" date="2014-09" db="EMBL/GenBank/DDBJ databases">
        <title>Butyrate-producing bacteria isolated from human gut.</title>
        <authorList>
            <person name="Zhang Q."/>
            <person name="Zhao L."/>
        </authorList>
    </citation>
    <scope>NUCLEOTIDE SEQUENCE [LARGE SCALE GENOMIC DNA]</scope>
    <source>
        <strain evidence="1 2">21</strain>
    </source>
</reference>
<dbReference type="Proteomes" id="UP000245288">
    <property type="component" value="Unassembled WGS sequence"/>
</dbReference>
<protein>
    <submittedName>
        <fullName evidence="1">Uncharacterized protein</fullName>
    </submittedName>
</protein>
<accession>A0A2V1JV35</accession>
<organism evidence="1 2">
    <name type="scientific">Eubacterium ramulus</name>
    <dbReference type="NCBI Taxonomy" id="39490"/>
    <lineage>
        <taxon>Bacteria</taxon>
        <taxon>Bacillati</taxon>
        <taxon>Bacillota</taxon>
        <taxon>Clostridia</taxon>
        <taxon>Eubacteriales</taxon>
        <taxon>Eubacteriaceae</taxon>
        <taxon>Eubacterium</taxon>
    </lineage>
</organism>
<dbReference type="AlphaFoldDB" id="A0A2V1JV35"/>